<dbReference type="EMBL" id="CP015629">
    <property type="protein sequence ID" value="ANF33921.1"/>
    <property type="molecule type" value="Genomic_DNA"/>
</dbReference>
<evidence type="ECO:0000256" key="2">
    <source>
        <dbReference type="ARBA" id="ARBA00005262"/>
    </source>
</evidence>
<dbReference type="AlphaFoldDB" id="A0A172XB77"/>
<dbReference type="OMA" id="YYAIGQC"/>
<dbReference type="PANTHER" id="PTHR43663">
    <property type="entry name" value="CHROMATE TRANSPORT PROTEIN-RELATED"/>
    <property type="match status" value="1"/>
</dbReference>
<organism evidence="8 9">
    <name type="scientific">Borrelia turicatae</name>
    <dbReference type="NCBI Taxonomy" id="142"/>
    <lineage>
        <taxon>Bacteria</taxon>
        <taxon>Pseudomonadati</taxon>
        <taxon>Spirochaetota</taxon>
        <taxon>Spirochaetia</taxon>
        <taxon>Spirochaetales</taxon>
        <taxon>Borreliaceae</taxon>
        <taxon>Borrelia</taxon>
    </lineage>
</organism>
<evidence type="ECO:0000313" key="8">
    <source>
        <dbReference type="EMBL" id="ANF33921.1"/>
    </source>
</evidence>
<dbReference type="InterPro" id="IPR052518">
    <property type="entry name" value="CHR_Transporter"/>
</dbReference>
<proteinExistence type="inferred from homology"/>
<gene>
    <name evidence="8" type="ORF">A7978_02235</name>
</gene>
<evidence type="ECO:0000313" key="9">
    <source>
        <dbReference type="Proteomes" id="UP000264231"/>
    </source>
</evidence>
<dbReference type="PANTHER" id="PTHR43663:SF2">
    <property type="entry name" value="CHROMATE TRANSPORT PROTEIN-RELATED"/>
    <property type="match status" value="1"/>
</dbReference>
<name>A0A172XB77_BORTU</name>
<dbReference type="Pfam" id="PF02417">
    <property type="entry name" value="Chromate_transp"/>
    <property type="match status" value="1"/>
</dbReference>
<dbReference type="GO" id="GO:0005886">
    <property type="term" value="C:plasma membrane"/>
    <property type="evidence" value="ECO:0007669"/>
    <property type="project" value="UniProtKB-SubCell"/>
</dbReference>
<keyword evidence="5 7" id="KW-1133">Transmembrane helix</keyword>
<evidence type="ECO:0000256" key="1">
    <source>
        <dbReference type="ARBA" id="ARBA00004651"/>
    </source>
</evidence>
<keyword evidence="3" id="KW-1003">Cell membrane</keyword>
<dbReference type="Proteomes" id="UP000264231">
    <property type="component" value="Chromosome"/>
</dbReference>
<feature type="transmembrane region" description="Helical" evidence="7">
    <location>
        <begin position="54"/>
        <end position="73"/>
    </location>
</feature>
<evidence type="ECO:0000256" key="6">
    <source>
        <dbReference type="ARBA" id="ARBA00023136"/>
    </source>
</evidence>
<evidence type="ECO:0000256" key="7">
    <source>
        <dbReference type="SAM" id="Phobius"/>
    </source>
</evidence>
<comment type="similarity">
    <text evidence="2">Belongs to the chromate ion transporter (CHR) (TC 2.A.51) family.</text>
</comment>
<keyword evidence="6 7" id="KW-0472">Membrane</keyword>
<feature type="transmembrane region" description="Helical" evidence="7">
    <location>
        <begin position="166"/>
        <end position="183"/>
    </location>
</feature>
<sequence>MDKTKKTPYELLTLFYLVLKITTITIGGGLLIISELRKIIVNKKKLISDKEFNEILATSNVVPGVTAINFAFLIGKKLKGFKGAIMLTIAGILPSILVITMIALYVNLNSNNIYAQKFLEGAKISSTIIMSIIILEFSKKMLKQSITKWITCLLITYTLYKFNIDISYILITVLFICSLTYTIQKIFFQKKV</sequence>
<protein>
    <submittedName>
        <fullName evidence="8">Chromate transporter</fullName>
    </submittedName>
</protein>
<accession>A0A172XB77</accession>
<dbReference type="GO" id="GO:0015109">
    <property type="term" value="F:chromate transmembrane transporter activity"/>
    <property type="evidence" value="ECO:0007669"/>
    <property type="project" value="InterPro"/>
</dbReference>
<reference evidence="8 9" key="1">
    <citation type="submission" date="2016-05" db="EMBL/GenBank/DDBJ databases">
        <title>Chromosome and linear plasmid sequence of a 2015 human isolate of tick-borne relapsing fever spirochete, Borrelia turicatae.</title>
        <authorList>
            <person name="Kingry L.C."/>
            <person name="Dhwani B."/>
            <person name="Replogle A."/>
            <person name="Sexton C."/>
            <person name="Rowe L."/>
            <person name="Stermole B.M."/>
            <person name="Christensen A.M."/>
            <person name="Schriefer M.E."/>
        </authorList>
    </citation>
    <scope>NUCLEOTIDE SEQUENCE [LARGE SCALE GENOMIC DNA]</scope>
    <source>
        <strain evidence="8 9">BTE5EL</strain>
    </source>
</reference>
<comment type="subcellular location">
    <subcellularLocation>
        <location evidence="1">Cell membrane</location>
        <topology evidence="1">Multi-pass membrane protein</topology>
    </subcellularLocation>
</comment>
<feature type="transmembrane region" description="Helical" evidence="7">
    <location>
        <begin position="12"/>
        <end position="34"/>
    </location>
</feature>
<evidence type="ECO:0000256" key="3">
    <source>
        <dbReference type="ARBA" id="ARBA00022475"/>
    </source>
</evidence>
<keyword evidence="4 7" id="KW-0812">Transmembrane</keyword>
<dbReference type="RefSeq" id="WP_011772399.1">
    <property type="nucleotide sequence ID" value="NZ_CP015629.1"/>
</dbReference>
<dbReference type="InterPro" id="IPR003370">
    <property type="entry name" value="Chromate_transpt"/>
</dbReference>
<feature type="transmembrane region" description="Helical" evidence="7">
    <location>
        <begin position="85"/>
        <end position="106"/>
    </location>
</feature>
<feature type="transmembrane region" description="Helical" evidence="7">
    <location>
        <begin position="118"/>
        <end position="138"/>
    </location>
</feature>
<evidence type="ECO:0000256" key="4">
    <source>
        <dbReference type="ARBA" id="ARBA00022692"/>
    </source>
</evidence>
<evidence type="ECO:0000256" key="5">
    <source>
        <dbReference type="ARBA" id="ARBA00022989"/>
    </source>
</evidence>